<feature type="region of interest" description="Disordered" evidence="1">
    <location>
        <begin position="82"/>
        <end position="101"/>
    </location>
</feature>
<sequence length="277" mass="31202">MGKRLCVKPPDAFGTTQGDGHDLRGKRTTLPPHEFHTWNYIQDPRNDLHPELELGLQSTRTTKFTSGFYRRSRTAIAPDRDRLARQAEKDRASTSNATRRHERLTSLNSSYDYNIVTGSAGAIPKVLKLPPCRKFLGGDTSQFLQHEGVIQLRESANRFYSQWPNNPGRTDNLTREGLYGQKQSSAIGIGRHEIKSYGAADALNKSLYKQCVEHSNTAIQLEYTHVKPPPPVVHKVAPERPHHASPHRPKPTPPSWLPPVHSSLQHQHDADSVRALR</sequence>
<gene>
    <name evidence="2" type="ORF">H257_14484</name>
</gene>
<proteinExistence type="predicted"/>
<protein>
    <submittedName>
        <fullName evidence="2">Uncharacterized protein</fullName>
    </submittedName>
</protein>
<feature type="region of interest" description="Disordered" evidence="1">
    <location>
        <begin position="230"/>
        <end position="277"/>
    </location>
</feature>
<dbReference type="GeneID" id="20816480"/>
<dbReference type="RefSeq" id="XP_009840613.1">
    <property type="nucleotide sequence ID" value="XM_009842311.1"/>
</dbReference>
<dbReference type="EMBL" id="KI913171">
    <property type="protein sequence ID" value="ETV69875.1"/>
    <property type="molecule type" value="Genomic_DNA"/>
</dbReference>
<feature type="compositionally biased region" description="Basic and acidic residues" evidence="1">
    <location>
        <begin position="82"/>
        <end position="92"/>
    </location>
</feature>
<dbReference type="VEuPathDB" id="FungiDB:H257_14484"/>
<organism evidence="2">
    <name type="scientific">Aphanomyces astaci</name>
    <name type="common">Crayfish plague agent</name>
    <dbReference type="NCBI Taxonomy" id="112090"/>
    <lineage>
        <taxon>Eukaryota</taxon>
        <taxon>Sar</taxon>
        <taxon>Stramenopiles</taxon>
        <taxon>Oomycota</taxon>
        <taxon>Saprolegniomycetes</taxon>
        <taxon>Saprolegniales</taxon>
        <taxon>Verrucalvaceae</taxon>
        <taxon>Aphanomyces</taxon>
    </lineage>
</organism>
<evidence type="ECO:0000313" key="2">
    <source>
        <dbReference type="EMBL" id="ETV69875.1"/>
    </source>
</evidence>
<accession>W4FQV3</accession>
<feature type="compositionally biased region" description="Basic and acidic residues" evidence="1">
    <location>
        <begin position="266"/>
        <end position="277"/>
    </location>
</feature>
<feature type="region of interest" description="Disordered" evidence="1">
    <location>
        <begin position="1"/>
        <end position="24"/>
    </location>
</feature>
<name>W4FQV3_APHAT</name>
<reference evidence="2" key="1">
    <citation type="submission" date="2013-12" db="EMBL/GenBank/DDBJ databases">
        <title>The Genome Sequence of Aphanomyces astaci APO3.</title>
        <authorList>
            <consortium name="The Broad Institute Genomics Platform"/>
            <person name="Russ C."/>
            <person name="Tyler B."/>
            <person name="van West P."/>
            <person name="Dieguez-Uribeondo J."/>
            <person name="Young S.K."/>
            <person name="Zeng Q."/>
            <person name="Gargeya S."/>
            <person name="Fitzgerald M."/>
            <person name="Abouelleil A."/>
            <person name="Alvarado L."/>
            <person name="Chapman S.B."/>
            <person name="Gainer-Dewar J."/>
            <person name="Goldberg J."/>
            <person name="Griggs A."/>
            <person name="Gujja S."/>
            <person name="Hansen M."/>
            <person name="Howarth C."/>
            <person name="Imamovic A."/>
            <person name="Ireland A."/>
            <person name="Larimer J."/>
            <person name="McCowan C."/>
            <person name="Murphy C."/>
            <person name="Pearson M."/>
            <person name="Poon T.W."/>
            <person name="Priest M."/>
            <person name="Roberts A."/>
            <person name="Saif S."/>
            <person name="Shea T."/>
            <person name="Sykes S."/>
            <person name="Wortman J."/>
            <person name="Nusbaum C."/>
            <person name="Birren B."/>
        </authorList>
    </citation>
    <scope>NUCLEOTIDE SEQUENCE [LARGE SCALE GENOMIC DNA]</scope>
    <source>
        <strain evidence="2">APO3</strain>
    </source>
</reference>
<evidence type="ECO:0000256" key="1">
    <source>
        <dbReference type="SAM" id="MobiDB-lite"/>
    </source>
</evidence>
<dbReference type="AlphaFoldDB" id="W4FQV3"/>
<dbReference type="OrthoDB" id="58896at2759"/>